<name>A0A3M5K0S7_PSESX</name>
<dbReference type="RefSeq" id="WP_057458510.1">
    <property type="nucleotide sequence ID" value="NZ_LJRH01000376.1"/>
</dbReference>
<proteinExistence type="predicted"/>
<evidence type="ECO:0000313" key="2">
    <source>
        <dbReference type="Proteomes" id="UP000268096"/>
    </source>
</evidence>
<evidence type="ECO:0000313" key="1">
    <source>
        <dbReference type="EMBL" id="RMT48427.1"/>
    </source>
</evidence>
<dbReference type="Proteomes" id="UP000268096">
    <property type="component" value="Unassembled WGS sequence"/>
</dbReference>
<reference evidence="1 2" key="1">
    <citation type="submission" date="2018-08" db="EMBL/GenBank/DDBJ databases">
        <title>Recombination of ecologically and evolutionarily significant loci maintains genetic cohesion in the Pseudomonas syringae species complex.</title>
        <authorList>
            <person name="Dillon M."/>
            <person name="Thakur S."/>
            <person name="Almeida R.N.D."/>
            <person name="Weir B.S."/>
            <person name="Guttman D.S."/>
        </authorList>
    </citation>
    <scope>NUCLEOTIDE SEQUENCE [LARGE SCALE GENOMIC DNA]</scope>
    <source>
        <strain evidence="1 2">ICMP 16926</strain>
    </source>
</reference>
<comment type="caution">
    <text evidence="1">The sequence shown here is derived from an EMBL/GenBank/DDBJ whole genome shotgun (WGS) entry which is preliminary data.</text>
</comment>
<dbReference type="AlphaFoldDB" id="A0A3M5K0S7"/>
<organism evidence="1 2">
    <name type="scientific">Pseudomonas syringae pv. solidagae</name>
    <dbReference type="NCBI Taxonomy" id="264458"/>
    <lineage>
        <taxon>Bacteria</taxon>
        <taxon>Pseudomonadati</taxon>
        <taxon>Pseudomonadota</taxon>
        <taxon>Gammaproteobacteria</taxon>
        <taxon>Pseudomonadales</taxon>
        <taxon>Pseudomonadaceae</taxon>
        <taxon>Pseudomonas</taxon>
        <taxon>Pseudomonas syringae</taxon>
    </lineage>
</organism>
<protein>
    <submittedName>
        <fullName evidence="1">Uncharacterized protein</fullName>
    </submittedName>
</protein>
<sequence length="243" mass="27454">MADSASGMSKALASTTSFIEKAMEMRHFMLLISFILALDSCLVFFFQKNLLGAFAKLDAPEVSGGNALVFLGLFAFMMTLLFPTLRQIMLLPINYVSSKLQIRYEKFGDPEMRFASVVRRQAIIDRDKVALDILEKRKSVKEDSETNMNIGFAMSMLLALNFLVLGDANTHTLTQIAQNLLEAATVPSSKLFIKISFFLFWSFTAYILLEALKPKPVFDRVYWPESDEQRAARLKAKAEKYGE</sequence>
<dbReference type="EMBL" id="RBTH01000110">
    <property type="protein sequence ID" value="RMT48427.1"/>
    <property type="molecule type" value="Genomic_DNA"/>
</dbReference>
<accession>A0A3M5K0S7</accession>
<gene>
    <name evidence="1" type="ORF">ALP48_02358</name>
</gene>